<proteinExistence type="predicted"/>
<comment type="caution">
    <text evidence="2">The sequence shown here is derived from an EMBL/GenBank/DDBJ whole genome shotgun (WGS) entry which is preliminary data.</text>
</comment>
<evidence type="ECO:0000256" key="1">
    <source>
        <dbReference type="SAM" id="Phobius"/>
    </source>
</evidence>
<gene>
    <name evidence="2" type="ORF">ENT43_00530</name>
</gene>
<sequence>MNQKVKNILYLLLLFLAFLGIFLFFESISTVAVEDEGFFKVVQGVTSGMSISCDGSINLAPSFPSNPTGLTPQSGPSKDDFDCLIKTNNSGGFNLYVKNQDLGSGVSLVNEIDSSYKFYNYSQVPTYNWVDPPSGQALFGFTVGAENGSESASDVAVGFKNDGSDCGSGSNVNNSSDMDNAKCWRGLNDANDILIASSSDETNSSGEYFRFRFQARANAISLKAGDYVTNLTITATY</sequence>
<organism evidence="2">
    <name type="scientific">candidate division CPR3 bacterium</name>
    <dbReference type="NCBI Taxonomy" id="2268181"/>
    <lineage>
        <taxon>Bacteria</taxon>
        <taxon>Bacteria division CPR3</taxon>
    </lineage>
</organism>
<keyword evidence="1" id="KW-0472">Membrane</keyword>
<dbReference type="AlphaFoldDB" id="A0A7C4LZY8"/>
<protein>
    <submittedName>
        <fullName evidence="2">Uncharacterized protein</fullName>
    </submittedName>
</protein>
<name>A0A7C4LZY8_UNCC3</name>
<keyword evidence="1" id="KW-0812">Transmembrane</keyword>
<feature type="transmembrane region" description="Helical" evidence="1">
    <location>
        <begin position="7"/>
        <end position="25"/>
    </location>
</feature>
<evidence type="ECO:0000313" key="2">
    <source>
        <dbReference type="EMBL" id="HGT70729.1"/>
    </source>
</evidence>
<dbReference type="EMBL" id="DSYQ01000002">
    <property type="protein sequence ID" value="HGT70729.1"/>
    <property type="molecule type" value="Genomic_DNA"/>
</dbReference>
<reference evidence="2" key="1">
    <citation type="journal article" date="2020" name="mSystems">
        <title>Genome- and Community-Level Interaction Insights into Carbon Utilization and Element Cycling Functions of Hydrothermarchaeota in Hydrothermal Sediment.</title>
        <authorList>
            <person name="Zhou Z."/>
            <person name="Liu Y."/>
            <person name="Xu W."/>
            <person name="Pan J."/>
            <person name="Luo Z.H."/>
            <person name="Li M."/>
        </authorList>
    </citation>
    <scope>NUCLEOTIDE SEQUENCE [LARGE SCALE GENOMIC DNA]</scope>
    <source>
        <strain evidence="2">SpSt-579</strain>
    </source>
</reference>
<accession>A0A7C4LZY8</accession>
<keyword evidence="1" id="KW-1133">Transmembrane helix</keyword>